<organism evidence="2 3">
    <name type="scientific">Sphingobium baderi</name>
    <dbReference type="NCBI Taxonomy" id="1332080"/>
    <lineage>
        <taxon>Bacteria</taxon>
        <taxon>Pseudomonadati</taxon>
        <taxon>Pseudomonadota</taxon>
        <taxon>Alphaproteobacteria</taxon>
        <taxon>Sphingomonadales</taxon>
        <taxon>Sphingomonadaceae</taxon>
        <taxon>Sphingobium</taxon>
    </lineage>
</organism>
<keyword evidence="3" id="KW-1185">Reference proteome</keyword>
<protein>
    <submittedName>
        <fullName evidence="2">Uncharacterized protein</fullName>
    </submittedName>
</protein>
<dbReference type="Proteomes" id="UP000056968">
    <property type="component" value="Chromosome"/>
</dbReference>
<accession>A0A0S3F2T0</accession>
<proteinExistence type="predicted"/>
<feature type="region of interest" description="Disordered" evidence="1">
    <location>
        <begin position="226"/>
        <end position="246"/>
    </location>
</feature>
<sequence>MVIGRKLLISDVKVPKEATVKIQPFVLTQHPNLAVIVALIIASWAETEARLDSIFLALTKDEARLAQFKELKGWDRRVEYMSAALKDTAGERAAATVRAVLNVVSKAAKKRNEVAHGLWAICEGEPSQLALFTSDAYTHATRSAIEAEAVGSARMNSPHEIFFSKARIVNEIHLQKAWEECEESRNLLHSFWTDELPEIVKVNRHIPAAKAIEHIEVAERIKNAERDIRRREKEDAKKQRADRSVD</sequence>
<dbReference type="RefSeq" id="WP_062067218.1">
    <property type="nucleotide sequence ID" value="NZ_CP013264.1"/>
</dbReference>
<evidence type="ECO:0000313" key="3">
    <source>
        <dbReference type="Proteomes" id="UP000056968"/>
    </source>
</evidence>
<dbReference type="AlphaFoldDB" id="A0A0S3F2T0"/>
<evidence type="ECO:0000313" key="2">
    <source>
        <dbReference type="EMBL" id="ALR21885.1"/>
    </source>
</evidence>
<dbReference type="OrthoDB" id="7444057at2"/>
<name>A0A0S3F2T0_9SPHN</name>
<gene>
    <name evidence="2" type="ORF">ATN00_17905</name>
</gene>
<reference evidence="2 3" key="1">
    <citation type="submission" date="2015-11" db="EMBL/GenBank/DDBJ databases">
        <title>A Two-component Flavoprotein Monooxygenase System MeaXY Responsible for para-Hydroxylation of 2-Methyl-6-ethylaniline and 2,6-Diethylaniline in Sphingobium baderi DE-13.</title>
        <authorList>
            <person name="Cheng M."/>
            <person name="Meng Q."/>
            <person name="Yang Y."/>
            <person name="Chu C."/>
            <person name="Yan X."/>
            <person name="He J."/>
            <person name="Li S."/>
        </authorList>
    </citation>
    <scope>NUCLEOTIDE SEQUENCE [LARGE SCALE GENOMIC DNA]</scope>
    <source>
        <strain evidence="2 3">DE-13</strain>
    </source>
</reference>
<dbReference type="KEGG" id="sbd:ATN00_17905"/>
<dbReference type="EMBL" id="CP013264">
    <property type="protein sequence ID" value="ALR21885.1"/>
    <property type="molecule type" value="Genomic_DNA"/>
</dbReference>
<evidence type="ECO:0000256" key="1">
    <source>
        <dbReference type="SAM" id="MobiDB-lite"/>
    </source>
</evidence>
<dbReference type="STRING" id="1332080.ATN00_17905"/>